<evidence type="ECO:0000259" key="6">
    <source>
        <dbReference type="PROSITE" id="PS51379"/>
    </source>
</evidence>
<dbReference type="RefSeq" id="WP_084664484.1">
    <property type="nucleotide sequence ID" value="NZ_LT838272.1"/>
</dbReference>
<evidence type="ECO:0000256" key="5">
    <source>
        <dbReference type="ARBA" id="ARBA00023014"/>
    </source>
</evidence>
<gene>
    <name evidence="7" type="ORF">SAMN00808754_0983</name>
</gene>
<dbReference type="InterPro" id="IPR051460">
    <property type="entry name" value="HdrC_iron-sulfur_subunit"/>
</dbReference>
<dbReference type="InterPro" id="IPR017896">
    <property type="entry name" value="4Fe4S_Fe-S-bd"/>
</dbReference>
<dbReference type="Gene3D" id="1.10.1060.10">
    <property type="entry name" value="Alpha-helical ferredoxin"/>
    <property type="match status" value="1"/>
</dbReference>
<dbReference type="EMBL" id="LT838272">
    <property type="protein sequence ID" value="SMB94172.1"/>
    <property type="molecule type" value="Genomic_DNA"/>
</dbReference>
<reference evidence="7 8" key="1">
    <citation type="submission" date="2017-04" db="EMBL/GenBank/DDBJ databases">
        <authorList>
            <person name="Afonso C.L."/>
            <person name="Miller P.J."/>
            <person name="Scott M.A."/>
            <person name="Spackman E."/>
            <person name="Goraichik I."/>
            <person name="Dimitrov K.M."/>
            <person name="Suarez D.L."/>
            <person name="Swayne D.E."/>
        </authorList>
    </citation>
    <scope>NUCLEOTIDE SEQUENCE [LARGE SCALE GENOMIC DNA]</scope>
    <source>
        <strain evidence="7 8">ToBE</strain>
    </source>
</reference>
<dbReference type="PANTHER" id="PTHR43255:SF1">
    <property type="entry name" value="IRON-SULFUR-BINDING OXIDOREDUCTASE FADF-RELATED"/>
    <property type="match status" value="1"/>
</dbReference>
<dbReference type="PROSITE" id="PS51379">
    <property type="entry name" value="4FE4S_FER_2"/>
    <property type="match status" value="1"/>
</dbReference>
<name>A0A1W1VLC9_9FIRM</name>
<evidence type="ECO:0000256" key="2">
    <source>
        <dbReference type="ARBA" id="ARBA00022723"/>
    </source>
</evidence>
<evidence type="ECO:0000256" key="3">
    <source>
        <dbReference type="ARBA" id="ARBA00023002"/>
    </source>
</evidence>
<dbReference type="GO" id="GO:0046872">
    <property type="term" value="F:metal ion binding"/>
    <property type="evidence" value="ECO:0007669"/>
    <property type="project" value="UniProtKB-KW"/>
</dbReference>
<protein>
    <submittedName>
        <fullName evidence="7">Heterodisulfide reductase subunit C</fullName>
    </submittedName>
</protein>
<dbReference type="PANTHER" id="PTHR43255">
    <property type="entry name" value="IRON-SULFUR-BINDING OXIDOREDUCTASE FADF-RELATED-RELATED"/>
    <property type="match status" value="1"/>
</dbReference>
<dbReference type="PROSITE" id="PS00198">
    <property type="entry name" value="4FE4S_FER_1"/>
    <property type="match status" value="1"/>
</dbReference>
<keyword evidence="8" id="KW-1185">Reference proteome</keyword>
<evidence type="ECO:0000256" key="4">
    <source>
        <dbReference type="ARBA" id="ARBA00023004"/>
    </source>
</evidence>
<evidence type="ECO:0000313" key="7">
    <source>
        <dbReference type="EMBL" id="SMB94172.1"/>
    </source>
</evidence>
<proteinExistence type="predicted"/>
<dbReference type="AlphaFoldDB" id="A0A1W1VLC9"/>
<dbReference type="InterPro" id="IPR009051">
    <property type="entry name" value="Helical_ferredxn"/>
</dbReference>
<evidence type="ECO:0000256" key="1">
    <source>
        <dbReference type="ARBA" id="ARBA00022485"/>
    </source>
</evidence>
<feature type="domain" description="4Fe-4S ferredoxin-type" evidence="6">
    <location>
        <begin position="22"/>
        <end position="52"/>
    </location>
</feature>
<sequence length="190" mass="21440">MEPRELAAALAQNRDLLKRVEEKSGVDIKNCYQCGKCSAGCPMAFAMDYTPRQIIRLLQLGFIDEALKSRTIWICAHCQACYTRCPREVDLPRLMEALRQEAAQGGLVTDKKVHLFDRAFLSSVERYGRVHEMGLMVQFNLQSGQIFKDVALAPPLFLNGKINPFPTRIKDEGAIRAIFQRVRSRGGDGH</sequence>
<organism evidence="7 8">
    <name type="scientific">Thermanaeromonas toyohensis ToBE</name>
    <dbReference type="NCBI Taxonomy" id="698762"/>
    <lineage>
        <taxon>Bacteria</taxon>
        <taxon>Bacillati</taxon>
        <taxon>Bacillota</taxon>
        <taxon>Clostridia</taxon>
        <taxon>Neomoorellales</taxon>
        <taxon>Neomoorellaceae</taxon>
        <taxon>Thermanaeromonas</taxon>
    </lineage>
</organism>
<dbReference type="STRING" id="698762.SAMN00808754_0983"/>
<dbReference type="GO" id="GO:0016491">
    <property type="term" value="F:oxidoreductase activity"/>
    <property type="evidence" value="ECO:0007669"/>
    <property type="project" value="UniProtKB-KW"/>
</dbReference>
<dbReference type="Pfam" id="PF13183">
    <property type="entry name" value="Fer4_8"/>
    <property type="match status" value="1"/>
</dbReference>
<keyword evidence="4" id="KW-0408">Iron</keyword>
<dbReference type="GO" id="GO:0005886">
    <property type="term" value="C:plasma membrane"/>
    <property type="evidence" value="ECO:0007669"/>
    <property type="project" value="TreeGrafter"/>
</dbReference>
<dbReference type="SUPFAM" id="SSF46548">
    <property type="entry name" value="alpha-helical ferredoxin"/>
    <property type="match status" value="1"/>
</dbReference>
<accession>A0A1W1VLC9</accession>
<evidence type="ECO:0000313" key="8">
    <source>
        <dbReference type="Proteomes" id="UP000192569"/>
    </source>
</evidence>
<keyword evidence="1" id="KW-0004">4Fe-4S</keyword>
<dbReference type="GO" id="GO:0051539">
    <property type="term" value="F:4 iron, 4 sulfur cluster binding"/>
    <property type="evidence" value="ECO:0007669"/>
    <property type="project" value="UniProtKB-KW"/>
</dbReference>
<keyword evidence="3" id="KW-0560">Oxidoreductase</keyword>
<keyword evidence="5" id="KW-0411">Iron-sulfur</keyword>
<dbReference type="OrthoDB" id="9794954at2"/>
<dbReference type="InterPro" id="IPR017900">
    <property type="entry name" value="4Fe4S_Fe_S_CS"/>
</dbReference>
<dbReference type="Proteomes" id="UP000192569">
    <property type="component" value="Chromosome I"/>
</dbReference>
<keyword evidence="2" id="KW-0479">Metal-binding</keyword>